<dbReference type="HAMAP" id="MF_01444">
    <property type="entry name" value="2H_phosphoesterase_YjcG"/>
    <property type="match status" value="1"/>
</dbReference>
<protein>
    <recommendedName>
        <fullName evidence="2">Putative phosphoesterase ACFSUO_02215</fullName>
        <ecNumber evidence="2">3.1.-.-</ecNumber>
    </recommendedName>
</protein>
<proteinExistence type="inferred from homology"/>
<dbReference type="RefSeq" id="WP_382390632.1">
    <property type="nucleotide sequence ID" value="NZ_JBHUNA010000003.1"/>
</dbReference>
<dbReference type="InterPro" id="IPR009097">
    <property type="entry name" value="Cyclic_Pdiesterase"/>
</dbReference>
<comment type="caution">
    <text evidence="3">The sequence shown here is derived from an EMBL/GenBank/DDBJ whole genome shotgun (WGS) entry which is preliminary data.</text>
</comment>
<comment type="similarity">
    <text evidence="2">Belongs to the 2H phosphoesterase superfamily. YjcG family.</text>
</comment>
<dbReference type="InterPro" id="IPR050580">
    <property type="entry name" value="2H_phosphoesterase_YjcG-like"/>
</dbReference>
<dbReference type="PANTHER" id="PTHR40037:SF1">
    <property type="entry name" value="PHOSPHOESTERASE SAOUHSC_00951-RELATED"/>
    <property type="match status" value="1"/>
</dbReference>
<dbReference type="Pfam" id="PF13563">
    <property type="entry name" value="2_5_RNA_ligase2"/>
    <property type="match status" value="1"/>
</dbReference>
<dbReference type="PANTHER" id="PTHR40037">
    <property type="entry name" value="PHOSPHOESTERASE YJCG-RELATED"/>
    <property type="match status" value="1"/>
</dbReference>
<evidence type="ECO:0000256" key="1">
    <source>
        <dbReference type="ARBA" id="ARBA00022801"/>
    </source>
</evidence>
<keyword evidence="1 2" id="KW-0378">Hydrolase</keyword>
<gene>
    <name evidence="3" type="ORF">ACFSUO_02215</name>
</gene>
<keyword evidence="4" id="KW-1185">Reference proteome</keyword>
<evidence type="ECO:0000256" key="2">
    <source>
        <dbReference type="HAMAP-Rule" id="MF_01444"/>
    </source>
</evidence>
<dbReference type="NCBIfam" id="NF010223">
    <property type="entry name" value="PRK13679.1"/>
    <property type="match status" value="1"/>
</dbReference>
<dbReference type="Gene3D" id="3.90.1140.10">
    <property type="entry name" value="Cyclic phosphodiesterase"/>
    <property type="match status" value="1"/>
</dbReference>
<dbReference type="Proteomes" id="UP001597502">
    <property type="component" value="Unassembled WGS sequence"/>
</dbReference>
<organism evidence="3 4">
    <name type="scientific">Lentibacillus juripiscarius</name>
    <dbReference type="NCBI Taxonomy" id="257446"/>
    <lineage>
        <taxon>Bacteria</taxon>
        <taxon>Bacillati</taxon>
        <taxon>Bacillota</taxon>
        <taxon>Bacilli</taxon>
        <taxon>Bacillales</taxon>
        <taxon>Bacillaceae</taxon>
        <taxon>Lentibacillus</taxon>
    </lineage>
</organism>
<evidence type="ECO:0000313" key="3">
    <source>
        <dbReference type="EMBL" id="MFD2759803.1"/>
    </source>
</evidence>
<name>A0ABW5V1E6_9BACI</name>
<accession>A0ABW5V1E6</accession>
<feature type="short sequence motif" description="HXTX 1" evidence="2">
    <location>
        <begin position="34"/>
        <end position="37"/>
    </location>
</feature>
<sequence length="172" mass="20076">MKYGIVAFPSKPIQDEINSYRKRYDPHYALIPPHLTLKEEFEADDEKIENLITDLKHIANETEPFTINVNKVSTFAPVTNTIYLKVEPTQEMYDLSNKMHTGNFPDNRTYSFVPHITIAQNLSDDEYSDVYGSISMKDIQLDDTIDRFNLVYQLENGIWTVYETFVFGKEYV</sequence>
<feature type="active site" description="Proton donor" evidence="2">
    <location>
        <position position="34"/>
    </location>
</feature>
<feature type="active site" description="Proton acceptor" evidence="2">
    <location>
        <position position="115"/>
    </location>
</feature>
<feature type="short sequence motif" description="HXTX 2" evidence="2">
    <location>
        <begin position="115"/>
        <end position="118"/>
    </location>
</feature>
<dbReference type="InterPro" id="IPR022932">
    <property type="entry name" value="YjcG"/>
</dbReference>
<dbReference type="SUPFAM" id="SSF55144">
    <property type="entry name" value="LigT-like"/>
    <property type="match status" value="1"/>
</dbReference>
<dbReference type="EMBL" id="JBHUNA010000003">
    <property type="protein sequence ID" value="MFD2759803.1"/>
    <property type="molecule type" value="Genomic_DNA"/>
</dbReference>
<evidence type="ECO:0000313" key="4">
    <source>
        <dbReference type="Proteomes" id="UP001597502"/>
    </source>
</evidence>
<dbReference type="EC" id="3.1.-.-" evidence="2"/>
<reference evidence="4" key="1">
    <citation type="journal article" date="2019" name="Int. J. Syst. Evol. Microbiol.">
        <title>The Global Catalogue of Microorganisms (GCM) 10K type strain sequencing project: providing services to taxonomists for standard genome sequencing and annotation.</title>
        <authorList>
            <consortium name="The Broad Institute Genomics Platform"/>
            <consortium name="The Broad Institute Genome Sequencing Center for Infectious Disease"/>
            <person name="Wu L."/>
            <person name="Ma J."/>
        </authorList>
    </citation>
    <scope>NUCLEOTIDE SEQUENCE [LARGE SCALE GENOMIC DNA]</scope>
    <source>
        <strain evidence="4">TISTR 1535</strain>
    </source>
</reference>